<organism evidence="3 4">
    <name type="scientific">Legionella maioricensis</name>
    <dbReference type="NCBI Taxonomy" id="2896528"/>
    <lineage>
        <taxon>Bacteria</taxon>
        <taxon>Pseudomonadati</taxon>
        <taxon>Pseudomonadota</taxon>
        <taxon>Gammaproteobacteria</taxon>
        <taxon>Legionellales</taxon>
        <taxon>Legionellaceae</taxon>
        <taxon>Legionella</taxon>
    </lineage>
</organism>
<name>A0A9X2ICF7_9GAMM</name>
<proteinExistence type="predicted"/>
<evidence type="ECO:0000313" key="3">
    <source>
        <dbReference type="EMBL" id="MCL9685385.1"/>
    </source>
</evidence>
<dbReference type="RefSeq" id="WP_250423631.1">
    <property type="nucleotide sequence ID" value="NZ_JAJKBJ010000024.1"/>
</dbReference>
<accession>A0A9X2ICF7</accession>
<dbReference type="Proteomes" id="UP001139721">
    <property type="component" value="Unassembled WGS sequence"/>
</dbReference>
<feature type="region of interest" description="Disordered" evidence="1">
    <location>
        <begin position="505"/>
        <end position="529"/>
    </location>
</feature>
<feature type="compositionally biased region" description="Basic and acidic residues" evidence="1">
    <location>
        <begin position="426"/>
        <end position="437"/>
    </location>
</feature>
<feature type="compositionally biased region" description="Polar residues" evidence="1">
    <location>
        <begin position="451"/>
        <end position="487"/>
    </location>
</feature>
<dbReference type="Gene3D" id="1.10.506.10">
    <property type="entry name" value="GTPase Activation - p120gap, domain 1"/>
    <property type="match status" value="1"/>
</dbReference>
<dbReference type="PROSITE" id="PS50018">
    <property type="entry name" value="RAS_GTPASE_ACTIV_2"/>
    <property type="match status" value="1"/>
</dbReference>
<dbReference type="EMBL" id="JAJKBJ010000024">
    <property type="protein sequence ID" value="MCL9685385.1"/>
    <property type="molecule type" value="Genomic_DNA"/>
</dbReference>
<feature type="region of interest" description="Disordered" evidence="1">
    <location>
        <begin position="424"/>
        <end position="487"/>
    </location>
</feature>
<dbReference type="SUPFAM" id="SSF48350">
    <property type="entry name" value="GTPase activation domain, GAP"/>
    <property type="match status" value="1"/>
</dbReference>
<evidence type="ECO:0000313" key="4">
    <source>
        <dbReference type="Proteomes" id="UP001139721"/>
    </source>
</evidence>
<keyword evidence="4" id="KW-1185">Reference proteome</keyword>
<evidence type="ECO:0000256" key="1">
    <source>
        <dbReference type="SAM" id="MobiDB-lite"/>
    </source>
</evidence>
<dbReference type="InterPro" id="IPR001936">
    <property type="entry name" value="RasGAP_dom"/>
</dbReference>
<protein>
    <recommendedName>
        <fullName evidence="2">Ras-GAP domain-containing protein</fullName>
    </recommendedName>
</protein>
<gene>
    <name evidence="3" type="ORF">LOX96_14885</name>
</gene>
<dbReference type="InterPro" id="IPR008936">
    <property type="entry name" value="Rho_GTPase_activation_prot"/>
</dbReference>
<reference evidence="3" key="1">
    <citation type="submission" date="2021-11" db="EMBL/GenBank/DDBJ databases">
        <title>Legionella maioricencis sp. nov., a new species isolated from hot water samples in Mallorca.</title>
        <authorList>
            <person name="Crespi S."/>
            <person name="Drasar V."/>
            <person name="Salva-Serra F."/>
            <person name="Jaen-Luchoro D."/>
            <person name="Pineiro-Iglesias B."/>
            <person name="Aliaga F."/>
            <person name="Fernandez-Juarez V."/>
            <person name="Coll G."/>
            <person name="Moore E.R.B."/>
            <person name="Bennasar-Figueras A."/>
        </authorList>
    </citation>
    <scope>NUCLEOTIDE SEQUENCE</scope>
    <source>
        <strain evidence="3">HCPI-6</strain>
    </source>
</reference>
<comment type="caution">
    <text evidence="3">The sequence shown here is derived from an EMBL/GenBank/DDBJ whole genome shotgun (WGS) entry which is preliminary data.</text>
</comment>
<sequence length="940" mass="105070">MSLTAQQKYQLLLSVIEEAQRLARKFGLNDGVAMLEEFKKSLHTATNPQSLFNLIEEEKLFKKAYKEKQTHLNQLVANIFGFDLPSKKVDEDFIKILSPSEKEIKKITSGDVLVFDHVIAYVKENIRDYIKEKFGVTKADIREARALLEKRFLASSAETATTVIHIARIAHLLLKDKKPLNFKFNGISINGLYKLIKIINGIQNDHLTQACVGFFAEDNEENHLIMRAFFAAEKTEQYCRNSSLLVQSLALLVNQDLVCNKICDSFVKGILGGSETSVKALLENNKEGSGNDAFIEFLSSVLNTAIHFRPILDIAMQDLANRDLKITQLQASQDALLKSAFYFGLISPLLAQVENKLTGKWPDQARQQFRLELSLAFDIMLGLKSPDKIAKIKSAGVICPALFDLVSSPLMEETVKRTFTAIGTSKGEKKTREEKKSSSATLGYLADSENSETMLQKKATSPRNVTTSKPTSTQEEPQEKASSSTKSLLRDAYANKTRAISFYKSSGNSQIETPRPAPSAELTRKRSTSALAGKKNVLPTLSAVPMLSIPAKKNENTLEGYFNDLFTCDREKATLFVLSLVRTKDVTKFSWGIQVLNEACDKTNKQIADVLINNLSQSELLNVFDELLKGEKSDSWCRGNKLLPILIQQYMAKEECQGFKDFLWTTLYALAKPISNIKVQQRASMAMTPESFSAETADISSLQQEFSTVMKSMLASKNFPPLIQKFLSLAYADLAQREDIHNENDNRMRTFLGFILLRFINPIIQQEANKHLANQNLKMWYMKILPAAIQSLSAILSNASSSINPDGLDEEETLQEAIFDPVTKNKSLRTELFEIIRTGFVLVDPTAKSSEDLENPSEEKPKRTYSSITLNVTQCIRQLSELLKAEEFSGLNFKPNGSVTPRQEGPKPHVMSIFAPLSSDEDKDDNSSPTQLPGSSSPQM</sequence>
<dbReference type="AlphaFoldDB" id="A0A9X2ICF7"/>
<feature type="compositionally biased region" description="Polar residues" evidence="1">
    <location>
        <begin position="927"/>
        <end position="940"/>
    </location>
</feature>
<feature type="region of interest" description="Disordered" evidence="1">
    <location>
        <begin position="893"/>
        <end position="940"/>
    </location>
</feature>
<evidence type="ECO:0000259" key="2">
    <source>
        <dbReference type="PROSITE" id="PS50018"/>
    </source>
</evidence>
<feature type="domain" description="Ras-GAP" evidence="2">
    <location>
        <begin position="611"/>
        <end position="797"/>
    </location>
</feature>